<dbReference type="Gene3D" id="1.10.10.60">
    <property type="entry name" value="Homeodomain-like"/>
    <property type="match status" value="1"/>
</dbReference>
<reference evidence="4" key="1">
    <citation type="submission" date="2020-10" db="EMBL/GenBank/DDBJ databases">
        <title>Taxonomic study of unclassified bacteria belonging to the class Ktedonobacteria.</title>
        <authorList>
            <person name="Yabe S."/>
            <person name="Wang C.M."/>
            <person name="Zheng Y."/>
            <person name="Sakai Y."/>
            <person name="Cavaletti L."/>
            <person name="Monciardini P."/>
            <person name="Donadio S."/>
        </authorList>
    </citation>
    <scope>NUCLEOTIDE SEQUENCE</scope>
    <source>
        <strain evidence="4">SOSP1-1</strain>
    </source>
</reference>
<evidence type="ECO:0000313" key="4">
    <source>
        <dbReference type="EMBL" id="GHO44841.1"/>
    </source>
</evidence>
<keyword evidence="5" id="KW-1185">Reference proteome</keyword>
<organism evidence="4 5">
    <name type="scientific">Ktedonospora formicarum</name>
    <dbReference type="NCBI Taxonomy" id="2778364"/>
    <lineage>
        <taxon>Bacteria</taxon>
        <taxon>Bacillati</taxon>
        <taxon>Chloroflexota</taxon>
        <taxon>Ktedonobacteria</taxon>
        <taxon>Ktedonobacterales</taxon>
        <taxon>Ktedonobacteraceae</taxon>
        <taxon>Ktedonospora</taxon>
    </lineage>
</organism>
<keyword evidence="2" id="KW-0804">Transcription</keyword>
<evidence type="ECO:0000256" key="2">
    <source>
        <dbReference type="ARBA" id="ARBA00023163"/>
    </source>
</evidence>
<dbReference type="GO" id="GO:0003700">
    <property type="term" value="F:DNA-binding transcription factor activity"/>
    <property type="evidence" value="ECO:0007669"/>
    <property type="project" value="InterPro"/>
</dbReference>
<comment type="caution">
    <text evidence="4">The sequence shown here is derived from an EMBL/GenBank/DDBJ whole genome shotgun (WGS) entry which is preliminary data.</text>
</comment>
<feature type="domain" description="HTH araC/xylS-type" evidence="3">
    <location>
        <begin position="149"/>
        <end position="221"/>
    </location>
</feature>
<dbReference type="EMBL" id="BNJF01000001">
    <property type="protein sequence ID" value="GHO44841.1"/>
    <property type="molecule type" value="Genomic_DNA"/>
</dbReference>
<dbReference type="AlphaFoldDB" id="A0A8J3HX37"/>
<sequence length="228" mass="25925">MSISHIVRLSDSPLVEEVKHGRTERAATTIRPAECCWHLVLIRYNGGAELRIVGPLTIATPLSYPEGAELLWIKFRLGAFMPRLPLKSFLDTEKSLPDATSQSFWLDGSTWQYPSYENADTFVEWLVRKEILVSDPVVKAALQGQPQEVADRTLRHRFLRATGLTQKQIQQFQRAQLAWTLLQQGVSILDTVEEAGYFDQPHLTRALKHWLGHTPAQIVRMEKTAVIL</sequence>
<dbReference type="SMART" id="SM00342">
    <property type="entry name" value="HTH_ARAC"/>
    <property type="match status" value="1"/>
</dbReference>
<dbReference type="Proteomes" id="UP000612362">
    <property type="component" value="Unassembled WGS sequence"/>
</dbReference>
<dbReference type="PROSITE" id="PS01124">
    <property type="entry name" value="HTH_ARAC_FAMILY_2"/>
    <property type="match status" value="1"/>
</dbReference>
<gene>
    <name evidence="4" type="ORF">KSX_30040</name>
</gene>
<dbReference type="InterPro" id="IPR009057">
    <property type="entry name" value="Homeodomain-like_sf"/>
</dbReference>
<evidence type="ECO:0000313" key="5">
    <source>
        <dbReference type="Proteomes" id="UP000612362"/>
    </source>
</evidence>
<protein>
    <submittedName>
        <fullName evidence="4">AraC family transcriptional regulator</fullName>
    </submittedName>
</protein>
<keyword evidence="1" id="KW-0805">Transcription regulation</keyword>
<proteinExistence type="predicted"/>
<dbReference type="SUPFAM" id="SSF46689">
    <property type="entry name" value="Homeodomain-like"/>
    <property type="match status" value="1"/>
</dbReference>
<evidence type="ECO:0000259" key="3">
    <source>
        <dbReference type="PROSITE" id="PS01124"/>
    </source>
</evidence>
<accession>A0A8J3HX37</accession>
<name>A0A8J3HX37_9CHLR</name>
<dbReference type="GO" id="GO:0043565">
    <property type="term" value="F:sequence-specific DNA binding"/>
    <property type="evidence" value="ECO:0007669"/>
    <property type="project" value="InterPro"/>
</dbReference>
<evidence type="ECO:0000256" key="1">
    <source>
        <dbReference type="ARBA" id="ARBA00023015"/>
    </source>
</evidence>
<dbReference type="Pfam" id="PF12833">
    <property type="entry name" value="HTH_18"/>
    <property type="match status" value="1"/>
</dbReference>
<dbReference type="InterPro" id="IPR018060">
    <property type="entry name" value="HTH_AraC"/>
</dbReference>